<gene>
    <name evidence="2" type="ORF">BWI75_18120</name>
</gene>
<reference evidence="2 3" key="1">
    <citation type="journal article" date="2019" name="Front. Microbiol.">
        <title>Genomic Features for Desiccation Tolerance and Sugar Biosynthesis in the Extremophile Gloeocapsopsis sp. UTEX B3054.</title>
        <authorList>
            <person name="Urrejola C."/>
            <person name="Alcorta J."/>
            <person name="Salas L."/>
            <person name="Vasquez M."/>
            <person name="Polz M.F."/>
            <person name="Vicuna R."/>
            <person name="Diez B."/>
        </authorList>
    </citation>
    <scope>NUCLEOTIDE SEQUENCE [LARGE SCALE GENOMIC DNA]</scope>
    <source>
        <strain evidence="2 3">1H9</strain>
    </source>
</reference>
<keyword evidence="1" id="KW-0472">Membrane</keyword>
<name>A0A6N8FZN2_9CHRO</name>
<comment type="caution">
    <text evidence="2">The sequence shown here is derived from an EMBL/GenBank/DDBJ whole genome shotgun (WGS) entry which is preliminary data.</text>
</comment>
<sequence>MYISSRAATVRNLSLATLNGAITLIILLIAPLGLMAVIINTFLITAATYITATAADRVIRYLGGESQAELISKGTRLRRVDSHDIDRI</sequence>
<evidence type="ECO:0000313" key="3">
    <source>
        <dbReference type="Proteomes" id="UP000441797"/>
    </source>
</evidence>
<dbReference type="AlphaFoldDB" id="A0A6N8FZN2"/>
<dbReference type="RefSeq" id="WP_105220581.1">
    <property type="nucleotide sequence ID" value="NZ_CAWNSU010000062.1"/>
</dbReference>
<dbReference type="EMBL" id="NAPY01000033">
    <property type="protein sequence ID" value="MUL38194.1"/>
    <property type="molecule type" value="Genomic_DNA"/>
</dbReference>
<keyword evidence="1" id="KW-1133">Transmembrane helix</keyword>
<organism evidence="2 3">
    <name type="scientific">Gloeocapsopsis dulcis AAB1 = 1H9</name>
    <dbReference type="NCBI Taxonomy" id="1433147"/>
    <lineage>
        <taxon>Bacteria</taxon>
        <taxon>Bacillati</taxon>
        <taxon>Cyanobacteriota</taxon>
        <taxon>Cyanophyceae</taxon>
        <taxon>Oscillatoriophycideae</taxon>
        <taxon>Chroococcales</taxon>
        <taxon>Chroococcaceae</taxon>
        <taxon>Gloeocapsopsis</taxon>
        <taxon>Gloeocapsopsis dulcis</taxon>
    </lineage>
</organism>
<feature type="transmembrane region" description="Helical" evidence="1">
    <location>
        <begin position="20"/>
        <end position="50"/>
    </location>
</feature>
<keyword evidence="3" id="KW-1185">Reference proteome</keyword>
<dbReference type="OrthoDB" id="574339at2"/>
<proteinExistence type="predicted"/>
<evidence type="ECO:0000313" key="2">
    <source>
        <dbReference type="EMBL" id="MUL38194.1"/>
    </source>
</evidence>
<keyword evidence="1" id="KW-0812">Transmembrane</keyword>
<accession>A0A6N8FZN2</accession>
<dbReference type="Proteomes" id="UP000441797">
    <property type="component" value="Unassembled WGS sequence"/>
</dbReference>
<protein>
    <submittedName>
        <fullName evidence="2">Uncharacterized protein</fullName>
    </submittedName>
</protein>
<dbReference type="NCBIfam" id="NF040558">
    <property type="entry name" value="CAS_Csx18"/>
    <property type="match status" value="1"/>
</dbReference>
<evidence type="ECO:0000256" key="1">
    <source>
        <dbReference type="SAM" id="Phobius"/>
    </source>
</evidence>